<keyword evidence="3" id="KW-1185">Reference proteome</keyword>
<accession>A0ABN7NSX0</accession>
<protein>
    <submittedName>
        <fullName evidence="2">Uncharacterized protein</fullName>
    </submittedName>
</protein>
<dbReference type="Proteomes" id="UP001153148">
    <property type="component" value="Unassembled WGS sequence"/>
</dbReference>
<reference evidence="2" key="1">
    <citation type="submission" date="2021-03" db="EMBL/GenBank/DDBJ databases">
        <authorList>
            <person name="Tran Van P."/>
        </authorList>
    </citation>
    <scope>NUCLEOTIDE SEQUENCE</scope>
</reference>
<gene>
    <name evidence="2" type="ORF">TPAB3V08_LOCUS3556</name>
</gene>
<comment type="caution">
    <text evidence="2">The sequence shown here is derived from an EMBL/GenBank/DDBJ whole genome shotgun (WGS) entry which is preliminary data.</text>
</comment>
<proteinExistence type="predicted"/>
<sequence>MTKRSGFKSQPDIPRCLPPSCPPQGESPRSASESETSKYPRHNPGDGSTCRRVTGICRMEPIIFLLAVVTLTVGVSRGESLLHSVAGEVGRGNYTYYTLMYEGPITLYLYSQ</sequence>
<evidence type="ECO:0000256" key="1">
    <source>
        <dbReference type="SAM" id="MobiDB-lite"/>
    </source>
</evidence>
<evidence type="ECO:0000313" key="3">
    <source>
        <dbReference type="Proteomes" id="UP001153148"/>
    </source>
</evidence>
<organism evidence="2 3">
    <name type="scientific">Timema podura</name>
    <name type="common">Walking stick</name>
    <dbReference type="NCBI Taxonomy" id="61482"/>
    <lineage>
        <taxon>Eukaryota</taxon>
        <taxon>Metazoa</taxon>
        <taxon>Ecdysozoa</taxon>
        <taxon>Arthropoda</taxon>
        <taxon>Hexapoda</taxon>
        <taxon>Insecta</taxon>
        <taxon>Pterygota</taxon>
        <taxon>Neoptera</taxon>
        <taxon>Polyneoptera</taxon>
        <taxon>Phasmatodea</taxon>
        <taxon>Timematodea</taxon>
        <taxon>Timematoidea</taxon>
        <taxon>Timematidae</taxon>
        <taxon>Timema</taxon>
    </lineage>
</organism>
<dbReference type="EMBL" id="CAJPIN010004036">
    <property type="protein sequence ID" value="CAG2056567.1"/>
    <property type="molecule type" value="Genomic_DNA"/>
</dbReference>
<feature type="region of interest" description="Disordered" evidence="1">
    <location>
        <begin position="1"/>
        <end position="50"/>
    </location>
</feature>
<name>A0ABN7NSX0_TIMPD</name>
<evidence type="ECO:0000313" key="2">
    <source>
        <dbReference type="EMBL" id="CAG2056567.1"/>
    </source>
</evidence>